<feature type="region of interest" description="Disordered" evidence="1">
    <location>
        <begin position="194"/>
        <end position="223"/>
    </location>
</feature>
<accession>A0A6G0J651</accession>
<reference evidence="2 3" key="1">
    <citation type="submission" date="2019-07" db="EMBL/GenBank/DDBJ databases">
        <title>Chromosome genome assembly for large yellow croaker.</title>
        <authorList>
            <person name="Xiao S."/>
        </authorList>
    </citation>
    <scope>NUCLEOTIDE SEQUENCE [LARGE SCALE GENOMIC DNA]</scope>
    <source>
        <strain evidence="2">JMULYC20181020</strain>
        <tissue evidence="2">Muscle</tissue>
    </source>
</reference>
<comment type="caution">
    <text evidence="2">The sequence shown here is derived from an EMBL/GenBank/DDBJ whole genome shotgun (WGS) entry which is preliminary data.</text>
</comment>
<protein>
    <submittedName>
        <fullName evidence="2">Uncharacterized protein</fullName>
    </submittedName>
</protein>
<keyword evidence="3" id="KW-1185">Reference proteome</keyword>
<proteinExistence type="predicted"/>
<evidence type="ECO:0000313" key="2">
    <source>
        <dbReference type="EMBL" id="KAE8298942.1"/>
    </source>
</evidence>
<name>A0A6G0J651_LARCR</name>
<dbReference type="AlphaFoldDB" id="A0A6G0J651"/>
<feature type="compositionally biased region" description="Basic residues" evidence="1">
    <location>
        <begin position="212"/>
        <end position="223"/>
    </location>
</feature>
<sequence length="223" mass="24588">MTHHHRNRPLIHGGPRGDGQFPETSADFKSLKNRPDPGTHLRSINTSLAQTCPPRSEETPRPRQAVKRLHGKEDVRGITNIHPVLHLQQRKELHVTEDGAGRVGVQHVVPQTVHLMGLVPSLQGTPYLQGTPRINLRTVTGCDHKETLLCWTTARPGPAQPGLAWFGLAFKMHLFNSEARGMTSFSCPNAWGGWRSERGGGGRGAPPTSSRAGRKRGKEVREE</sequence>
<evidence type="ECO:0000313" key="3">
    <source>
        <dbReference type="Proteomes" id="UP000424527"/>
    </source>
</evidence>
<feature type="compositionally biased region" description="Basic and acidic residues" evidence="1">
    <location>
        <begin position="29"/>
        <end position="39"/>
    </location>
</feature>
<dbReference type="Proteomes" id="UP000424527">
    <property type="component" value="Unassembled WGS sequence"/>
</dbReference>
<gene>
    <name evidence="2" type="ORF">D5F01_LYC03455</name>
</gene>
<organism evidence="2 3">
    <name type="scientific">Larimichthys crocea</name>
    <name type="common">Large yellow croaker</name>
    <name type="synonym">Pseudosciaena crocea</name>
    <dbReference type="NCBI Taxonomy" id="215358"/>
    <lineage>
        <taxon>Eukaryota</taxon>
        <taxon>Metazoa</taxon>
        <taxon>Chordata</taxon>
        <taxon>Craniata</taxon>
        <taxon>Vertebrata</taxon>
        <taxon>Euteleostomi</taxon>
        <taxon>Actinopterygii</taxon>
        <taxon>Neopterygii</taxon>
        <taxon>Teleostei</taxon>
        <taxon>Neoteleostei</taxon>
        <taxon>Acanthomorphata</taxon>
        <taxon>Eupercaria</taxon>
        <taxon>Sciaenidae</taxon>
        <taxon>Larimichthys</taxon>
    </lineage>
</organism>
<evidence type="ECO:0000256" key="1">
    <source>
        <dbReference type="SAM" id="MobiDB-lite"/>
    </source>
</evidence>
<feature type="region of interest" description="Disordered" evidence="1">
    <location>
        <begin position="1"/>
        <end position="40"/>
    </location>
</feature>
<dbReference type="EMBL" id="REGW02000003">
    <property type="protein sequence ID" value="KAE8298942.1"/>
    <property type="molecule type" value="Genomic_DNA"/>
</dbReference>